<feature type="region of interest" description="Disordered" evidence="3">
    <location>
        <begin position="1"/>
        <end position="61"/>
    </location>
</feature>
<evidence type="ECO:0000313" key="5">
    <source>
        <dbReference type="EMBL" id="CAE2331925.1"/>
    </source>
</evidence>
<evidence type="ECO:0000259" key="4">
    <source>
        <dbReference type="PROSITE" id="PS50004"/>
    </source>
</evidence>
<evidence type="ECO:0000256" key="2">
    <source>
        <dbReference type="ARBA" id="ARBA00022837"/>
    </source>
</evidence>
<keyword evidence="1" id="KW-0479">Metal-binding</keyword>
<protein>
    <recommendedName>
        <fullName evidence="4">C2 domain-containing protein</fullName>
    </recommendedName>
</protein>
<dbReference type="CDD" id="cd00030">
    <property type="entry name" value="C2"/>
    <property type="match status" value="1"/>
</dbReference>
<keyword evidence="2" id="KW-0106">Calcium</keyword>
<dbReference type="Pfam" id="PF00168">
    <property type="entry name" value="C2"/>
    <property type="match status" value="1"/>
</dbReference>
<gene>
    <name evidence="5" type="ORF">GTHE00462_LOCUS33760</name>
</gene>
<name>A0A7S4PE88_GUITH</name>
<dbReference type="SMART" id="SM00239">
    <property type="entry name" value="C2"/>
    <property type="match status" value="1"/>
</dbReference>
<feature type="domain" description="C2" evidence="4">
    <location>
        <begin position="101"/>
        <end position="225"/>
    </location>
</feature>
<sequence length="507" mass="56199">MIINGVRRGAARRASSSSSGSDQSVSPRHDTDEDTEEAEGIASENVQPLVDERRQEGHSSLLLKDANSWMQTAAAKKLLERSKEGKRATYSHVARLDDQNSSEEEGEEEGEGKSHEPVNVRVTVHSLKHLPRMDKFGKVDAYCIVTLDNREHGGQTYRRKTKVIKKNYNPQFLDEQYDFEVKDYTNQELVVSVWDWDAGSEDDLIGSVSVKLSALASRKKIEEVLYPIKNEAGDDVIGFDGCPSMLNLSLERDVIIQTNKGKRKGLVLGEVIRIPLPFPPLFLPLPSLPTCSPLLSPLRSCAGLPSLLSHLLTETNSGLLEQAVGELSAGPHVRGGEQERVPCHDHGAAHLRREEQERLVLLHHLPRARSMERRKVPLQSPAPLPLLLPLLRELPVWPAQRPDDEVLLPLPPLHLPHERLLLLRRVRARAGGCGALLRRLRVLLHWQLRLSAGALPLPGASLLLGLWMPGGGEARGGVGAGHARHIAMQVLWMQVLQEWSSQACQGL</sequence>
<dbReference type="EMBL" id="HBKN01043107">
    <property type="protein sequence ID" value="CAE2331925.1"/>
    <property type="molecule type" value="Transcribed_RNA"/>
</dbReference>
<dbReference type="SUPFAM" id="SSF49562">
    <property type="entry name" value="C2 domain (Calcium/lipid-binding domain, CaLB)"/>
    <property type="match status" value="1"/>
</dbReference>
<dbReference type="PROSITE" id="PS50004">
    <property type="entry name" value="C2"/>
    <property type="match status" value="1"/>
</dbReference>
<dbReference type="GO" id="GO:0005509">
    <property type="term" value="F:calcium ion binding"/>
    <property type="evidence" value="ECO:0007669"/>
    <property type="project" value="TreeGrafter"/>
</dbReference>
<dbReference type="InterPro" id="IPR000008">
    <property type="entry name" value="C2_dom"/>
</dbReference>
<dbReference type="AlphaFoldDB" id="A0A7S4PE88"/>
<dbReference type="GO" id="GO:0016020">
    <property type="term" value="C:membrane"/>
    <property type="evidence" value="ECO:0007669"/>
    <property type="project" value="TreeGrafter"/>
</dbReference>
<reference evidence="5" key="1">
    <citation type="submission" date="2021-01" db="EMBL/GenBank/DDBJ databases">
        <authorList>
            <person name="Corre E."/>
            <person name="Pelletier E."/>
            <person name="Niang G."/>
            <person name="Scheremetjew M."/>
            <person name="Finn R."/>
            <person name="Kale V."/>
            <person name="Holt S."/>
            <person name="Cochrane G."/>
            <person name="Meng A."/>
            <person name="Brown T."/>
            <person name="Cohen L."/>
        </authorList>
    </citation>
    <scope>NUCLEOTIDE SEQUENCE</scope>
    <source>
        <strain evidence="5">CCMP 2712</strain>
    </source>
</reference>
<dbReference type="PANTHER" id="PTHR45911:SF4">
    <property type="entry name" value="MULTIPLE C2 AND TRANSMEMBRANE DOMAIN-CONTAINING PROTEIN"/>
    <property type="match status" value="1"/>
</dbReference>
<accession>A0A7S4PE88</accession>
<feature type="compositionally biased region" description="Low complexity" evidence="3">
    <location>
        <begin position="12"/>
        <end position="21"/>
    </location>
</feature>
<feature type="compositionally biased region" description="Acidic residues" evidence="3">
    <location>
        <begin position="100"/>
        <end position="110"/>
    </location>
</feature>
<dbReference type="PANTHER" id="PTHR45911">
    <property type="entry name" value="C2 DOMAIN-CONTAINING PROTEIN"/>
    <property type="match status" value="1"/>
</dbReference>
<evidence type="ECO:0000256" key="3">
    <source>
        <dbReference type="SAM" id="MobiDB-lite"/>
    </source>
</evidence>
<dbReference type="Gene3D" id="2.60.40.150">
    <property type="entry name" value="C2 domain"/>
    <property type="match status" value="1"/>
</dbReference>
<proteinExistence type="predicted"/>
<organism evidence="5">
    <name type="scientific">Guillardia theta</name>
    <name type="common">Cryptophyte</name>
    <name type="synonym">Cryptomonas phi</name>
    <dbReference type="NCBI Taxonomy" id="55529"/>
    <lineage>
        <taxon>Eukaryota</taxon>
        <taxon>Cryptophyceae</taxon>
        <taxon>Pyrenomonadales</taxon>
        <taxon>Geminigeraceae</taxon>
        <taxon>Guillardia</taxon>
    </lineage>
</organism>
<evidence type="ECO:0000256" key="1">
    <source>
        <dbReference type="ARBA" id="ARBA00022723"/>
    </source>
</evidence>
<dbReference type="InterPro" id="IPR035892">
    <property type="entry name" value="C2_domain_sf"/>
</dbReference>
<feature type="region of interest" description="Disordered" evidence="3">
    <location>
        <begin position="80"/>
        <end position="117"/>
    </location>
</feature>